<proteinExistence type="predicted"/>
<reference evidence="4" key="3">
    <citation type="submission" date="2023-05" db="EMBL/GenBank/DDBJ databases">
        <authorList>
            <person name="Smith C.H."/>
        </authorList>
    </citation>
    <scope>NUCLEOTIDE SEQUENCE</scope>
    <source>
        <strain evidence="4">CHS0354</strain>
        <tissue evidence="4">Mantle</tissue>
    </source>
</reference>
<evidence type="ECO:0000256" key="2">
    <source>
        <dbReference type="SAM" id="Phobius"/>
    </source>
</evidence>
<keyword evidence="2" id="KW-0472">Membrane</keyword>
<dbReference type="Proteomes" id="UP001195483">
    <property type="component" value="Unassembled WGS sequence"/>
</dbReference>
<organism evidence="4 5">
    <name type="scientific">Potamilus streckersoni</name>
    <dbReference type="NCBI Taxonomy" id="2493646"/>
    <lineage>
        <taxon>Eukaryota</taxon>
        <taxon>Metazoa</taxon>
        <taxon>Spiralia</taxon>
        <taxon>Lophotrochozoa</taxon>
        <taxon>Mollusca</taxon>
        <taxon>Bivalvia</taxon>
        <taxon>Autobranchia</taxon>
        <taxon>Heteroconchia</taxon>
        <taxon>Palaeoheterodonta</taxon>
        <taxon>Unionida</taxon>
        <taxon>Unionoidea</taxon>
        <taxon>Unionidae</taxon>
        <taxon>Ambleminae</taxon>
        <taxon>Lampsilini</taxon>
        <taxon>Potamilus</taxon>
    </lineage>
</organism>
<keyword evidence="2" id="KW-1133">Transmembrane helix</keyword>
<feature type="domain" description="DUF7042" evidence="3">
    <location>
        <begin position="978"/>
        <end position="1082"/>
    </location>
</feature>
<reference evidence="4" key="1">
    <citation type="journal article" date="2021" name="Genome Biol. Evol.">
        <title>A High-Quality Reference Genome for a Parasitic Bivalve with Doubly Uniparental Inheritance (Bivalvia: Unionida).</title>
        <authorList>
            <person name="Smith C.H."/>
        </authorList>
    </citation>
    <scope>NUCLEOTIDE SEQUENCE</scope>
    <source>
        <strain evidence="4">CHS0354</strain>
    </source>
</reference>
<feature type="domain" description="DUF7042" evidence="3">
    <location>
        <begin position="409"/>
        <end position="518"/>
    </location>
</feature>
<keyword evidence="5" id="KW-1185">Reference proteome</keyword>
<accession>A0AAE0VG50</accession>
<feature type="region of interest" description="Disordered" evidence="1">
    <location>
        <begin position="1448"/>
        <end position="1489"/>
    </location>
</feature>
<dbReference type="Pfam" id="PF23069">
    <property type="entry name" value="DUF7042"/>
    <property type="match status" value="5"/>
</dbReference>
<feature type="transmembrane region" description="Helical" evidence="2">
    <location>
        <begin position="1420"/>
        <end position="1444"/>
    </location>
</feature>
<name>A0AAE0VG50_9BIVA</name>
<evidence type="ECO:0000313" key="5">
    <source>
        <dbReference type="Proteomes" id="UP001195483"/>
    </source>
</evidence>
<gene>
    <name evidence="4" type="ORF">CHS0354_025213</name>
</gene>
<dbReference type="InterPro" id="IPR055470">
    <property type="entry name" value="DUF7042"/>
</dbReference>
<evidence type="ECO:0000259" key="3">
    <source>
        <dbReference type="Pfam" id="PF23069"/>
    </source>
</evidence>
<feature type="domain" description="DUF7042" evidence="3">
    <location>
        <begin position="121"/>
        <end position="221"/>
    </location>
</feature>
<reference evidence="4" key="2">
    <citation type="journal article" date="2021" name="Genome Biol. Evol.">
        <title>Developing a high-quality reference genome for a parasitic bivalve with doubly uniparental inheritance (Bivalvia: Unionida).</title>
        <authorList>
            <person name="Smith C.H."/>
        </authorList>
    </citation>
    <scope>NUCLEOTIDE SEQUENCE</scope>
    <source>
        <strain evidence="4">CHS0354</strain>
        <tissue evidence="4">Mantle</tissue>
    </source>
</reference>
<comment type="caution">
    <text evidence="4">The sequence shown here is derived from an EMBL/GenBank/DDBJ whole genome shotgun (WGS) entry which is preliminary data.</text>
</comment>
<dbReference type="EMBL" id="JAEAOA010001503">
    <property type="protein sequence ID" value="KAK3576451.1"/>
    <property type="molecule type" value="Genomic_DNA"/>
</dbReference>
<feature type="domain" description="DUF7042" evidence="3">
    <location>
        <begin position="694"/>
        <end position="797"/>
    </location>
</feature>
<evidence type="ECO:0000313" key="4">
    <source>
        <dbReference type="EMBL" id="KAK3576451.1"/>
    </source>
</evidence>
<sequence>MNIMSGWSITAYGHSVSNWKCFKSSDFNTTGYLLFRLSDSISGTVPLYAYLCMKLTKITNYSYLYYLLNAQTAETGQERVLMTENASLENVSAVCNERNIEPPEQFHVIIKSGHLLEAKQTCPNPIRGIFDYVHNAPDGKTSCAMSHDRWDVCTDNKTMTFDYTKCSTIMAYSNDGSVSCVASITNTHTYVMVYNNDATVNNMNTYRFTCMAISSNGTAASMSPGNCSENQTPYLFAILHNGTEIGAKVTMTANVTCASTVGSDSTCDLPAVFSNSLWRDSTKGDITFTNNEMRGWTMKAQGHNVSHWKCWKSYLFDTQGFLLFKSEDSISGNVPYYAYMCMKLTKITDVSYYYYMVHGENNYVGGERIHISSNDSLDFGTICEISNIEPKEQFHVLIKSGFEESAKQDCPDPIRGIFDYTYIGADGTQACARSQDMWNVCIDNKTMTFNYSLCPQMMAFSTGGNLWCVAFISSTNYFIMVYNNDSSVDAVKNHRFSCIAVSSDGTKASVAPMNCSQNQTPSSFPRNRDGSSTGAIVTMKAYDTCHETKRLPCTFSDGLKDSSWHDSTKGMLVFTNKTMSGWTFKIFGHSVNNWECFSDDMFPSKGYLVLRLVDTVSGTVPYHVYMCMKLTKVTEYSYYYYLISEQEPNAGEERIYITTNASNIDVYKLCSGVKEPLEQFHMLVKSGFESNSKQTCPNVIRQKFDYVYYDANGTVNCNATDDLWDVCSKGDTMTFDYSRCSQIISYSKSGSVSCVGSVASTYTYIMVYNNDATVDDSTTYNFACIAISPDGKSASIAPRNCTEGQIPTGFPKASNGSVIGGRVTLKSRETCYEHRCTFPEELQSSRWYDSYKGELRFTTDTVHGWSFATFSTQLNNWECFTKDLYTRYGYVVLKLTDTISDTVPYYVYMCMKFTKLSSASFYYYLMHEQEDRAGQERLLLTSNSTPPAISETCVSESVEPREQFHVVLKIGNETDAKQDCPAAVRGNFDYSYKGADGTISCTGSDDVWDVCSDNQTMTFDYTRCTQRMAYSNGGVAWCVASISSLHTYVVVYNNDSALDDNSTYRFTCFTVLANGTHSTMVQRNCTVNQTPVTYPRRHDGTDMGAKLKMMARDTCAPSEKHTCTFPVKFQNSTWIDSTKGEIMFATSTMTGWGFKAMGHTITNWECVDVSLFEVYGYIVLRTTDTISATVPSYAYMCMQLTKITDNSYRYYLVRGQDSLFGQERLLLSDKPDLNNASIVCDQTNKETAEQFHVMIKYGSESEAKQDCPSVIQGNYDYTYTLFDGSGEKCTNNDDMWNVCDDRQLMTFNYSTCSQIMMHSHGGIVWCVANVKVGSTTYVMVYNNDTSVDNRNTYRFTCLAIDSDATHASVLPNNCTQNQSPSSFPLKHDGTTFGAKLTMKASDNSLTTGQGDGGSSADRSFLIPVIVGTVVGIVLVAAVALAIYFNNRSKPPGKTHVQRDEENNNPTENGTKKQDDIPEPMTDRSLGYNRDEASLSPVLLEPIPGLLSRAPTSTNFNTDPPKPPSKLPPLLFNQVPSGHAPSSTHGGIGFSSIIQKDIPLPPILTGKVAKQRIRK</sequence>
<evidence type="ECO:0000256" key="1">
    <source>
        <dbReference type="SAM" id="MobiDB-lite"/>
    </source>
</evidence>
<keyword evidence="2" id="KW-0812">Transmembrane</keyword>
<feature type="domain" description="DUF7042" evidence="3">
    <location>
        <begin position="1266"/>
        <end position="1378"/>
    </location>
</feature>
<protein>
    <recommendedName>
        <fullName evidence="3">DUF7042 domain-containing protein</fullName>
    </recommendedName>
</protein>